<sequence length="143" mass="16182">MDRTLRSIAPTLLLVASLLVLPACQTVNTTERADPDYERVYIEDARVTTDNSLKKAAGLVRLNETTLDSGFLKVQAEVYNDTRERKRAHYRFEWFDADGMLIKTSLSNWKAISLAGKESQFITAVSPTKTATDFRLKLIEPEK</sequence>
<dbReference type="RefSeq" id="WP_184678182.1">
    <property type="nucleotide sequence ID" value="NZ_JACHGY010000001.1"/>
</dbReference>
<proteinExistence type="predicted"/>
<evidence type="ECO:0000313" key="2">
    <source>
        <dbReference type="EMBL" id="MBB6430683.1"/>
    </source>
</evidence>
<feature type="chain" id="PRO_5031016206" evidence="1">
    <location>
        <begin position="23"/>
        <end position="143"/>
    </location>
</feature>
<keyword evidence="1" id="KW-0732">Signal</keyword>
<accession>A0A7X0LM61</accession>
<dbReference type="AlphaFoldDB" id="A0A7X0LM61"/>
<dbReference type="EMBL" id="JACHGY010000001">
    <property type="protein sequence ID" value="MBB6430683.1"/>
    <property type="molecule type" value="Genomic_DNA"/>
</dbReference>
<dbReference type="Gene3D" id="2.60.40.3230">
    <property type="match status" value="1"/>
</dbReference>
<dbReference type="InterPro" id="IPR038483">
    <property type="entry name" value="YcfL-like_sf"/>
</dbReference>
<dbReference type="Pfam" id="PF07233">
    <property type="entry name" value="DUF1425"/>
    <property type="match status" value="1"/>
</dbReference>
<evidence type="ECO:0000313" key="3">
    <source>
        <dbReference type="Proteomes" id="UP000541810"/>
    </source>
</evidence>
<organism evidence="2 3">
    <name type="scientific">Algisphaera agarilytica</name>
    <dbReference type="NCBI Taxonomy" id="1385975"/>
    <lineage>
        <taxon>Bacteria</taxon>
        <taxon>Pseudomonadati</taxon>
        <taxon>Planctomycetota</taxon>
        <taxon>Phycisphaerae</taxon>
        <taxon>Phycisphaerales</taxon>
        <taxon>Phycisphaeraceae</taxon>
        <taxon>Algisphaera</taxon>
    </lineage>
</organism>
<protein>
    <submittedName>
        <fullName evidence="2">Uncharacterized protein YcfL</fullName>
    </submittedName>
</protein>
<dbReference type="Proteomes" id="UP000541810">
    <property type="component" value="Unassembled WGS sequence"/>
</dbReference>
<gene>
    <name evidence="2" type="ORF">HNQ40_002489</name>
</gene>
<dbReference type="CDD" id="cd09030">
    <property type="entry name" value="DUF1425"/>
    <property type="match status" value="1"/>
</dbReference>
<name>A0A7X0LM61_9BACT</name>
<evidence type="ECO:0000256" key="1">
    <source>
        <dbReference type="SAM" id="SignalP"/>
    </source>
</evidence>
<dbReference type="InterPro" id="IPR010824">
    <property type="entry name" value="DUF1425"/>
</dbReference>
<reference evidence="2 3" key="1">
    <citation type="submission" date="2020-08" db="EMBL/GenBank/DDBJ databases">
        <title>Genomic Encyclopedia of Type Strains, Phase IV (KMG-IV): sequencing the most valuable type-strain genomes for metagenomic binning, comparative biology and taxonomic classification.</title>
        <authorList>
            <person name="Goeker M."/>
        </authorList>
    </citation>
    <scope>NUCLEOTIDE SEQUENCE [LARGE SCALE GENOMIC DNA]</scope>
    <source>
        <strain evidence="2 3">DSM 103725</strain>
    </source>
</reference>
<feature type="signal peptide" evidence="1">
    <location>
        <begin position="1"/>
        <end position="22"/>
    </location>
</feature>
<comment type="caution">
    <text evidence="2">The sequence shown here is derived from an EMBL/GenBank/DDBJ whole genome shotgun (WGS) entry which is preliminary data.</text>
</comment>
<keyword evidence="3" id="KW-1185">Reference proteome</keyword>